<accession>A0A317E0L4</accession>
<keyword evidence="7" id="KW-1185">Reference proteome</keyword>
<dbReference type="GO" id="GO:0006508">
    <property type="term" value="P:proteolysis"/>
    <property type="evidence" value="ECO:0007669"/>
    <property type="project" value="UniProtKB-KW"/>
</dbReference>
<dbReference type="CDD" id="cd07023">
    <property type="entry name" value="S49_Sppa_N_C"/>
    <property type="match status" value="1"/>
</dbReference>
<dbReference type="Gene3D" id="6.20.330.10">
    <property type="match status" value="1"/>
</dbReference>
<feature type="domain" description="Peptidase S49" evidence="5">
    <location>
        <begin position="90"/>
        <end position="228"/>
    </location>
</feature>
<dbReference type="RefSeq" id="WP_109921232.1">
    <property type="nucleotide sequence ID" value="NZ_QGLF01000003.1"/>
</dbReference>
<dbReference type="PRINTS" id="PR00127">
    <property type="entry name" value="CLPPROTEASEP"/>
</dbReference>
<reference evidence="7" key="1">
    <citation type="submission" date="2018-05" db="EMBL/GenBank/DDBJ databases">
        <title>Zavarzinia sp. HR-AS.</title>
        <authorList>
            <person name="Lee Y."/>
            <person name="Jeon C.O."/>
        </authorList>
    </citation>
    <scope>NUCLEOTIDE SEQUENCE [LARGE SCALE GENOMIC DNA]</scope>
    <source>
        <strain evidence="7">DSM 1231</strain>
    </source>
</reference>
<comment type="caution">
    <text evidence="6">The sequence shown here is derived from an EMBL/GenBank/DDBJ whole genome shotgun (WGS) entry which is preliminary data.</text>
</comment>
<dbReference type="Pfam" id="PF01343">
    <property type="entry name" value="Peptidase_S49"/>
    <property type="match status" value="1"/>
</dbReference>
<dbReference type="GO" id="GO:0004176">
    <property type="term" value="F:ATP-dependent peptidase activity"/>
    <property type="evidence" value="ECO:0007669"/>
    <property type="project" value="InterPro"/>
</dbReference>
<dbReference type="InterPro" id="IPR002142">
    <property type="entry name" value="Peptidase_S49"/>
</dbReference>
<dbReference type="EMBL" id="QGLF01000003">
    <property type="protein sequence ID" value="PWR20588.1"/>
    <property type="molecule type" value="Genomic_DNA"/>
</dbReference>
<evidence type="ECO:0000313" key="6">
    <source>
        <dbReference type="EMBL" id="PWR20588.1"/>
    </source>
</evidence>
<evidence type="ECO:0000256" key="3">
    <source>
        <dbReference type="ARBA" id="ARBA00022801"/>
    </source>
</evidence>
<keyword evidence="3" id="KW-0378">Hydrolase</keyword>
<dbReference type="InterPro" id="IPR047272">
    <property type="entry name" value="S49_SppA_C"/>
</dbReference>
<organism evidence="6 7">
    <name type="scientific">Zavarzinia compransoris</name>
    <dbReference type="NCBI Taxonomy" id="1264899"/>
    <lineage>
        <taxon>Bacteria</taxon>
        <taxon>Pseudomonadati</taxon>
        <taxon>Pseudomonadota</taxon>
        <taxon>Alphaproteobacteria</taxon>
        <taxon>Rhodospirillales</taxon>
        <taxon>Zavarziniaceae</taxon>
        <taxon>Zavarzinia</taxon>
    </lineage>
</organism>
<evidence type="ECO:0000256" key="4">
    <source>
        <dbReference type="ARBA" id="ARBA00022825"/>
    </source>
</evidence>
<dbReference type="GO" id="GO:0004252">
    <property type="term" value="F:serine-type endopeptidase activity"/>
    <property type="evidence" value="ECO:0007669"/>
    <property type="project" value="InterPro"/>
</dbReference>
<dbReference type="Gene3D" id="3.90.226.10">
    <property type="entry name" value="2-enoyl-CoA Hydratase, Chain A, domain 1"/>
    <property type="match status" value="1"/>
</dbReference>
<gene>
    <name evidence="6" type="ORF">DKG75_11305</name>
</gene>
<evidence type="ECO:0000256" key="1">
    <source>
        <dbReference type="ARBA" id="ARBA00008683"/>
    </source>
</evidence>
<sequence>MSVLDPLRRFLPPALGGRRPPIVTVLRLDGVIGAMGGLRAGLTIAGTAALIEKAFAAKPLSAVALVINSPGGAAAQSALIHDRIRALADEKKVPVFAFCEDVAASGGYMLALAADRIYAHPMSIVGSIGVISGGFGFDKAIGKLGIERRVYTAGVNKHRLDPFLPESAEDVTRLKQLQATIHADFKAMVAARRGARLAAGEDELFNGDVWTGRQAVELGLIDGVGDIRSKLRAEFGPKVRLVPIAQRRRLFPFGPRLAGRHGLAGAALAGLEERGLWSRFGL</sequence>
<evidence type="ECO:0000259" key="5">
    <source>
        <dbReference type="Pfam" id="PF01343"/>
    </source>
</evidence>
<dbReference type="AlphaFoldDB" id="A0A317E0L4"/>
<evidence type="ECO:0000313" key="7">
    <source>
        <dbReference type="Proteomes" id="UP000246077"/>
    </source>
</evidence>
<comment type="similarity">
    <text evidence="1">Belongs to the peptidase S49 family.</text>
</comment>
<dbReference type="InterPro" id="IPR029045">
    <property type="entry name" value="ClpP/crotonase-like_dom_sf"/>
</dbReference>
<evidence type="ECO:0000256" key="2">
    <source>
        <dbReference type="ARBA" id="ARBA00022670"/>
    </source>
</evidence>
<dbReference type="PANTHER" id="PTHR42987">
    <property type="entry name" value="PEPTIDASE S49"/>
    <property type="match status" value="1"/>
</dbReference>
<dbReference type="OrthoDB" id="9764363at2"/>
<dbReference type="InterPro" id="IPR001907">
    <property type="entry name" value="ClpP"/>
</dbReference>
<keyword evidence="2" id="KW-0645">Protease</keyword>
<keyword evidence="4" id="KW-0720">Serine protease</keyword>
<name>A0A317E0L4_9PROT</name>
<dbReference type="PANTHER" id="PTHR42987:SF8">
    <property type="entry name" value="PROTEINASE"/>
    <property type="match status" value="1"/>
</dbReference>
<proteinExistence type="inferred from homology"/>
<dbReference type="Proteomes" id="UP000246077">
    <property type="component" value="Unassembled WGS sequence"/>
</dbReference>
<protein>
    <submittedName>
        <fullName evidence="6">S49 family peptidase</fullName>
    </submittedName>
</protein>
<dbReference type="SUPFAM" id="SSF52096">
    <property type="entry name" value="ClpP/crotonase"/>
    <property type="match status" value="1"/>
</dbReference>